<evidence type="ECO:0000256" key="7">
    <source>
        <dbReference type="ARBA" id="ARBA00022842"/>
    </source>
</evidence>
<dbReference type="InterPro" id="IPR020084">
    <property type="entry name" value="NUDIX_hydrolase_CS"/>
</dbReference>
<accession>A0ABU0E0A8</accession>
<proteinExistence type="inferred from homology"/>
<dbReference type="CDD" id="cd03429">
    <property type="entry name" value="NUDIX_NADH_pyrophosphatase_Nudt13"/>
    <property type="match status" value="1"/>
</dbReference>
<dbReference type="PANTHER" id="PTHR42904:SF6">
    <property type="entry name" value="NAD-CAPPED RNA HYDROLASE NUDT12"/>
    <property type="match status" value="1"/>
</dbReference>
<dbReference type="InterPro" id="IPR015376">
    <property type="entry name" value="Znr_NADH_PPase"/>
</dbReference>
<evidence type="ECO:0000256" key="2">
    <source>
        <dbReference type="ARBA" id="ARBA00001947"/>
    </source>
</evidence>
<evidence type="ECO:0000256" key="8">
    <source>
        <dbReference type="ARBA" id="ARBA00023027"/>
    </source>
</evidence>
<dbReference type="InterPro" id="IPR015797">
    <property type="entry name" value="NUDIX_hydrolase-like_dom_sf"/>
</dbReference>
<organism evidence="11 12">
    <name type="scientific">Breznakia pachnodae</name>
    <dbReference type="NCBI Taxonomy" id="265178"/>
    <lineage>
        <taxon>Bacteria</taxon>
        <taxon>Bacillati</taxon>
        <taxon>Bacillota</taxon>
        <taxon>Erysipelotrichia</taxon>
        <taxon>Erysipelotrichales</taxon>
        <taxon>Erysipelotrichaceae</taxon>
        <taxon>Breznakia</taxon>
    </lineage>
</organism>
<dbReference type="SUPFAM" id="SSF55811">
    <property type="entry name" value="Nudix"/>
    <property type="match status" value="1"/>
</dbReference>
<keyword evidence="12" id="KW-1185">Reference proteome</keyword>
<evidence type="ECO:0000256" key="5">
    <source>
        <dbReference type="ARBA" id="ARBA00022723"/>
    </source>
</evidence>
<dbReference type="RefSeq" id="WP_307405804.1">
    <property type="nucleotide sequence ID" value="NZ_JAUSUR010000001.1"/>
</dbReference>
<comment type="cofactor">
    <cofactor evidence="2">
        <name>Zn(2+)</name>
        <dbReference type="ChEBI" id="CHEBI:29105"/>
    </cofactor>
</comment>
<comment type="caution">
    <text evidence="11">The sequence shown here is derived from an EMBL/GenBank/DDBJ whole genome shotgun (WGS) entry which is preliminary data.</text>
</comment>
<feature type="domain" description="Nudix hydrolase" evidence="10">
    <location>
        <begin position="151"/>
        <end position="275"/>
    </location>
</feature>
<evidence type="ECO:0000256" key="3">
    <source>
        <dbReference type="ARBA" id="ARBA00009595"/>
    </source>
</evidence>
<dbReference type="EC" id="3.6.1.22" evidence="4"/>
<dbReference type="Pfam" id="PF09297">
    <property type="entry name" value="Zn_ribbon_NUD"/>
    <property type="match status" value="1"/>
</dbReference>
<sequence length="281" mass="32930">MIQDITPHILKNQYTKMDAGKEDYLIFFKGREVLCLMDENDNAHIPRFKDLEEWNPDIYGDDIFLFSVDERPYFLVSHLNVPEDRNFNYIEIKEFLESSKRHRGFAAVTAFQLSNWYQNHRFCGKCGHELVHSDKERMLHCENCGNMEYPKLAPAVIVGIRNGDYLLMTKYRGRTAGYYALVAGFAEIGETIEETVQREVMEEVGLKVKNITYYKSQPWGLTDTLLFGFYVDVDGDDTITLDEEELAIGEWIHYKDIDPTRKHYSLTSEMIQLFRSEKIEK</sequence>
<dbReference type="InterPro" id="IPR049734">
    <property type="entry name" value="NudC-like_C"/>
</dbReference>
<dbReference type="PROSITE" id="PS00893">
    <property type="entry name" value="NUDIX_BOX"/>
    <property type="match status" value="1"/>
</dbReference>
<name>A0ABU0E0A8_9FIRM</name>
<evidence type="ECO:0000313" key="11">
    <source>
        <dbReference type="EMBL" id="MDQ0360141.1"/>
    </source>
</evidence>
<protein>
    <recommendedName>
        <fullName evidence="4">NAD(+) diphosphatase</fullName>
        <ecNumber evidence="4">3.6.1.22</ecNumber>
    </recommendedName>
</protein>
<dbReference type="PROSITE" id="PS51462">
    <property type="entry name" value="NUDIX"/>
    <property type="match status" value="1"/>
</dbReference>
<comment type="cofactor">
    <cofactor evidence="1">
        <name>Mg(2+)</name>
        <dbReference type="ChEBI" id="CHEBI:18420"/>
    </cofactor>
</comment>
<evidence type="ECO:0000313" key="12">
    <source>
        <dbReference type="Proteomes" id="UP001230220"/>
    </source>
</evidence>
<dbReference type="EMBL" id="JAUSUR010000001">
    <property type="protein sequence ID" value="MDQ0360141.1"/>
    <property type="molecule type" value="Genomic_DNA"/>
</dbReference>
<gene>
    <name evidence="11" type="ORF">J2S15_000872</name>
</gene>
<keyword evidence="8" id="KW-0520">NAD</keyword>
<dbReference type="InterPro" id="IPR000086">
    <property type="entry name" value="NUDIX_hydrolase_dom"/>
</dbReference>
<dbReference type="InterPro" id="IPR050241">
    <property type="entry name" value="NAD-cap_RNA_hydrolase_NudC"/>
</dbReference>
<dbReference type="GO" id="GO:0016787">
    <property type="term" value="F:hydrolase activity"/>
    <property type="evidence" value="ECO:0007669"/>
    <property type="project" value="UniProtKB-KW"/>
</dbReference>
<dbReference type="NCBIfam" id="NF001299">
    <property type="entry name" value="PRK00241.1"/>
    <property type="match status" value="1"/>
</dbReference>
<keyword evidence="6 11" id="KW-0378">Hydrolase</keyword>
<evidence type="ECO:0000259" key="10">
    <source>
        <dbReference type="PROSITE" id="PS51462"/>
    </source>
</evidence>
<evidence type="ECO:0000256" key="1">
    <source>
        <dbReference type="ARBA" id="ARBA00001946"/>
    </source>
</evidence>
<comment type="similarity">
    <text evidence="3">Belongs to the Nudix hydrolase family. NudC subfamily.</text>
</comment>
<dbReference type="Pfam" id="PF00293">
    <property type="entry name" value="NUDIX"/>
    <property type="match status" value="1"/>
</dbReference>
<evidence type="ECO:0000256" key="9">
    <source>
        <dbReference type="ARBA" id="ARBA00023679"/>
    </source>
</evidence>
<dbReference type="PANTHER" id="PTHR42904">
    <property type="entry name" value="NUDIX HYDROLASE, NUDC SUBFAMILY"/>
    <property type="match status" value="1"/>
</dbReference>
<dbReference type="Proteomes" id="UP001230220">
    <property type="component" value="Unassembled WGS sequence"/>
</dbReference>
<dbReference type="Gene3D" id="3.90.79.20">
    <property type="match status" value="1"/>
</dbReference>
<keyword evidence="7" id="KW-0460">Magnesium</keyword>
<reference evidence="11 12" key="1">
    <citation type="submission" date="2023-07" db="EMBL/GenBank/DDBJ databases">
        <title>Genomic Encyclopedia of Type Strains, Phase IV (KMG-IV): sequencing the most valuable type-strain genomes for metagenomic binning, comparative biology and taxonomic classification.</title>
        <authorList>
            <person name="Goeker M."/>
        </authorList>
    </citation>
    <scope>NUCLEOTIDE SEQUENCE [LARGE SCALE GENOMIC DNA]</scope>
    <source>
        <strain evidence="11 12">DSM 16784</strain>
    </source>
</reference>
<evidence type="ECO:0000256" key="6">
    <source>
        <dbReference type="ARBA" id="ARBA00022801"/>
    </source>
</evidence>
<keyword evidence="5" id="KW-0479">Metal-binding</keyword>
<evidence type="ECO:0000256" key="4">
    <source>
        <dbReference type="ARBA" id="ARBA00012381"/>
    </source>
</evidence>
<comment type="catalytic activity">
    <reaction evidence="9">
        <text>a 5'-end NAD(+)-phospho-ribonucleoside in mRNA + H2O = a 5'-end phospho-adenosine-phospho-ribonucleoside in mRNA + beta-nicotinamide D-ribonucleotide + 2 H(+)</text>
        <dbReference type="Rhea" id="RHEA:60876"/>
        <dbReference type="Rhea" id="RHEA-COMP:15698"/>
        <dbReference type="Rhea" id="RHEA-COMP:15719"/>
        <dbReference type="ChEBI" id="CHEBI:14649"/>
        <dbReference type="ChEBI" id="CHEBI:15377"/>
        <dbReference type="ChEBI" id="CHEBI:15378"/>
        <dbReference type="ChEBI" id="CHEBI:144029"/>
        <dbReference type="ChEBI" id="CHEBI:144051"/>
    </reaction>
    <physiologicalReaction direction="left-to-right" evidence="9">
        <dbReference type="Rhea" id="RHEA:60877"/>
    </physiologicalReaction>
</comment>
<dbReference type="Gene3D" id="3.90.79.10">
    <property type="entry name" value="Nucleoside Triphosphate Pyrophosphohydrolase"/>
    <property type="match status" value="1"/>
</dbReference>